<dbReference type="AlphaFoldDB" id="A0A2U1LRZ3"/>
<dbReference type="Proteomes" id="UP000245207">
    <property type="component" value="Unassembled WGS sequence"/>
</dbReference>
<protein>
    <submittedName>
        <fullName evidence="1">Uncharacterized protein</fullName>
    </submittedName>
</protein>
<keyword evidence="2" id="KW-1185">Reference proteome</keyword>
<organism evidence="1 2">
    <name type="scientific">Artemisia annua</name>
    <name type="common">Sweet wormwood</name>
    <dbReference type="NCBI Taxonomy" id="35608"/>
    <lineage>
        <taxon>Eukaryota</taxon>
        <taxon>Viridiplantae</taxon>
        <taxon>Streptophyta</taxon>
        <taxon>Embryophyta</taxon>
        <taxon>Tracheophyta</taxon>
        <taxon>Spermatophyta</taxon>
        <taxon>Magnoliopsida</taxon>
        <taxon>eudicotyledons</taxon>
        <taxon>Gunneridae</taxon>
        <taxon>Pentapetalae</taxon>
        <taxon>asterids</taxon>
        <taxon>campanulids</taxon>
        <taxon>Asterales</taxon>
        <taxon>Asteraceae</taxon>
        <taxon>Asteroideae</taxon>
        <taxon>Anthemideae</taxon>
        <taxon>Artemisiinae</taxon>
        <taxon>Artemisia</taxon>
    </lineage>
</organism>
<reference evidence="1 2" key="1">
    <citation type="journal article" date="2018" name="Mol. Plant">
        <title>The genome of Artemisia annua provides insight into the evolution of Asteraceae family and artemisinin biosynthesis.</title>
        <authorList>
            <person name="Shen Q."/>
            <person name="Zhang L."/>
            <person name="Liao Z."/>
            <person name="Wang S."/>
            <person name="Yan T."/>
            <person name="Shi P."/>
            <person name="Liu M."/>
            <person name="Fu X."/>
            <person name="Pan Q."/>
            <person name="Wang Y."/>
            <person name="Lv Z."/>
            <person name="Lu X."/>
            <person name="Zhang F."/>
            <person name="Jiang W."/>
            <person name="Ma Y."/>
            <person name="Chen M."/>
            <person name="Hao X."/>
            <person name="Li L."/>
            <person name="Tang Y."/>
            <person name="Lv G."/>
            <person name="Zhou Y."/>
            <person name="Sun X."/>
            <person name="Brodelius P.E."/>
            <person name="Rose J.K.C."/>
            <person name="Tang K."/>
        </authorList>
    </citation>
    <scope>NUCLEOTIDE SEQUENCE [LARGE SCALE GENOMIC DNA]</scope>
    <source>
        <strain evidence="2">cv. Huhao1</strain>
        <tissue evidence="1">Leaf</tissue>
    </source>
</reference>
<name>A0A2U1LRZ3_ARTAN</name>
<evidence type="ECO:0000313" key="2">
    <source>
        <dbReference type="Proteomes" id="UP000245207"/>
    </source>
</evidence>
<proteinExistence type="predicted"/>
<accession>A0A2U1LRZ3</accession>
<sequence>MGENKLLLLKFTFHVGGKFMELPFRYEGGKVEVRESYEFFASWVDFVEFIRGFHFENVNKVYQQITLGRVDGYDDLRHIYDEKTAEAAMERLTGICFSLNLMVDSVMYVRIVEQIVLHFIGLLRNIELVIEFADMG</sequence>
<gene>
    <name evidence="1" type="ORF">CTI12_AA460270</name>
</gene>
<comment type="caution">
    <text evidence="1">The sequence shown here is derived from an EMBL/GenBank/DDBJ whole genome shotgun (WGS) entry which is preliminary data.</text>
</comment>
<evidence type="ECO:0000313" key="1">
    <source>
        <dbReference type="EMBL" id="PWA51759.1"/>
    </source>
</evidence>
<dbReference type="EMBL" id="PKPP01008037">
    <property type="protein sequence ID" value="PWA51759.1"/>
    <property type="molecule type" value="Genomic_DNA"/>
</dbReference>